<name>A0AAN8XIS2_HALRR</name>
<dbReference type="GO" id="GO:0016671">
    <property type="term" value="F:oxidoreductase activity, acting on a sulfur group of donors, disulfide as acceptor"/>
    <property type="evidence" value="ECO:0007669"/>
    <property type="project" value="InterPro"/>
</dbReference>
<feature type="region of interest" description="Disordered" evidence="6">
    <location>
        <begin position="475"/>
        <end position="500"/>
    </location>
</feature>
<dbReference type="Proteomes" id="UP001381693">
    <property type="component" value="Unassembled WGS sequence"/>
</dbReference>
<proteinExistence type="inferred from homology"/>
<feature type="signal peptide" evidence="7">
    <location>
        <begin position="1"/>
        <end position="18"/>
    </location>
</feature>
<evidence type="ECO:0000256" key="2">
    <source>
        <dbReference type="ARBA" id="ARBA00005679"/>
    </source>
</evidence>
<feature type="chain" id="PRO_5042993589" description="WAP domain-containing protein" evidence="7">
    <location>
        <begin position="19"/>
        <end position="573"/>
    </location>
</feature>
<evidence type="ECO:0000256" key="5">
    <source>
        <dbReference type="ARBA" id="ARBA00023180"/>
    </source>
</evidence>
<sequence length="573" mass="64103">MPLQVLSAALLLVHLGAALDATDTGSVAAQNYYNNTILWYYGHQGWPMTRKCPRQATCPLPPPLFNPCCIPPMPPTYPPPPPPPPPTTTTTTTTTTTRPPPPPPPVTYPTRPPITYPPPPPPTYPPTFPPTRPTYKPRPPPTYPPFRPTYIPRPPPTYPPPPVSYPTRPPITRPPPPPVTYPTRPPTTTTTTTTTPPPPPTLPPEPPTFPPMPPPMCCNQLCPPPPPPPMCPYIPYKKRSIRLSQRQCNLDTQCPSDFSCCSEGCGGARVCKRNSLSHIPPPPKVNISIILTSGCGDTALFLRDSLYPLTQYLKNYMTVELVPYGKVTHNYSCQFGYGDCLGNWLIACAAKYLPNQTNQLAFALCLMSEKNQQYILEGNYSDIANAAAQCASDYPERAQDLLSCGVGREGFQLFMQAGWRQHQLAPSAITEVPTVVLDGVIAIDKASELSYLPAMVCERLQGSQEATSLCKKIHRPQNIQTQQHQPKLSDGQEKDNKQQQQEKLLFVQRPQQHQQQEEQQLQGQQISHYLQQEKQQQPYYQQQQPHYYGQPEYSLQQLLYHQQQAQQQVQQQS</sequence>
<dbReference type="InterPro" id="IPR004911">
    <property type="entry name" value="Interferon-induced_GILT"/>
</dbReference>
<dbReference type="PANTHER" id="PTHR13234:SF8">
    <property type="entry name" value="GAMMA-INTERFERON-INDUCIBLE LYSOSOMAL THIOL REDUCTASE"/>
    <property type="match status" value="1"/>
</dbReference>
<keyword evidence="5" id="KW-0325">Glycoprotein</keyword>
<feature type="compositionally biased region" description="Pro residues" evidence="6">
    <location>
        <begin position="98"/>
        <end position="185"/>
    </location>
</feature>
<dbReference type="PANTHER" id="PTHR13234">
    <property type="entry name" value="GAMMA-INTERFERON INDUCIBLE LYSOSOMAL THIOL REDUCTASE GILT"/>
    <property type="match status" value="1"/>
</dbReference>
<keyword evidence="3" id="KW-0964">Secreted</keyword>
<comment type="caution">
    <text evidence="9">The sequence shown here is derived from an EMBL/GenBank/DDBJ whole genome shotgun (WGS) entry which is preliminary data.</text>
</comment>
<comment type="similarity">
    <text evidence="2">Belongs to the GILT family.</text>
</comment>
<evidence type="ECO:0000256" key="3">
    <source>
        <dbReference type="ARBA" id="ARBA00022525"/>
    </source>
</evidence>
<protein>
    <recommendedName>
        <fullName evidence="8">WAP domain-containing protein</fullName>
    </recommendedName>
</protein>
<evidence type="ECO:0000313" key="9">
    <source>
        <dbReference type="EMBL" id="KAK7085122.1"/>
    </source>
</evidence>
<accession>A0AAN8XIS2</accession>
<dbReference type="InterPro" id="IPR008197">
    <property type="entry name" value="WAP_dom"/>
</dbReference>
<keyword evidence="4 7" id="KW-0732">Signal</keyword>
<feature type="compositionally biased region" description="Low complexity" evidence="6">
    <location>
        <begin position="88"/>
        <end position="97"/>
    </location>
</feature>
<feature type="compositionally biased region" description="Polar residues" evidence="6">
    <location>
        <begin position="477"/>
        <end position="486"/>
    </location>
</feature>
<dbReference type="EMBL" id="JAXCGZ010001897">
    <property type="protein sequence ID" value="KAK7085122.1"/>
    <property type="molecule type" value="Genomic_DNA"/>
</dbReference>
<reference evidence="9 10" key="1">
    <citation type="submission" date="2023-11" db="EMBL/GenBank/DDBJ databases">
        <title>Halocaridina rubra genome assembly.</title>
        <authorList>
            <person name="Smith C."/>
        </authorList>
    </citation>
    <scope>NUCLEOTIDE SEQUENCE [LARGE SCALE GENOMIC DNA]</scope>
    <source>
        <strain evidence="9">EP-1</strain>
        <tissue evidence="9">Whole</tissue>
    </source>
</reference>
<evidence type="ECO:0000256" key="6">
    <source>
        <dbReference type="SAM" id="MobiDB-lite"/>
    </source>
</evidence>
<feature type="compositionally biased region" description="Pro residues" evidence="6">
    <location>
        <begin position="77"/>
        <end position="87"/>
    </location>
</feature>
<dbReference type="GO" id="GO:0030414">
    <property type="term" value="F:peptidase inhibitor activity"/>
    <property type="evidence" value="ECO:0007669"/>
    <property type="project" value="InterPro"/>
</dbReference>
<dbReference type="PROSITE" id="PS51390">
    <property type="entry name" value="WAP"/>
    <property type="match status" value="1"/>
</dbReference>
<keyword evidence="10" id="KW-1185">Reference proteome</keyword>
<evidence type="ECO:0000259" key="8">
    <source>
        <dbReference type="PROSITE" id="PS51390"/>
    </source>
</evidence>
<evidence type="ECO:0000256" key="1">
    <source>
        <dbReference type="ARBA" id="ARBA00004613"/>
    </source>
</evidence>
<dbReference type="PRINTS" id="PR01217">
    <property type="entry name" value="PRICHEXTENSN"/>
</dbReference>
<dbReference type="Pfam" id="PF03227">
    <property type="entry name" value="GILT"/>
    <property type="match status" value="1"/>
</dbReference>
<dbReference type="AlphaFoldDB" id="A0AAN8XIS2"/>
<gene>
    <name evidence="9" type="ORF">SK128_006930</name>
</gene>
<organism evidence="9 10">
    <name type="scientific">Halocaridina rubra</name>
    <name type="common">Hawaiian red shrimp</name>
    <dbReference type="NCBI Taxonomy" id="373956"/>
    <lineage>
        <taxon>Eukaryota</taxon>
        <taxon>Metazoa</taxon>
        <taxon>Ecdysozoa</taxon>
        <taxon>Arthropoda</taxon>
        <taxon>Crustacea</taxon>
        <taxon>Multicrustacea</taxon>
        <taxon>Malacostraca</taxon>
        <taxon>Eumalacostraca</taxon>
        <taxon>Eucarida</taxon>
        <taxon>Decapoda</taxon>
        <taxon>Pleocyemata</taxon>
        <taxon>Caridea</taxon>
        <taxon>Atyoidea</taxon>
        <taxon>Atyidae</taxon>
        <taxon>Halocaridina</taxon>
    </lineage>
</organism>
<feature type="domain" description="WAP" evidence="8">
    <location>
        <begin position="209"/>
        <end position="275"/>
    </location>
</feature>
<dbReference type="GO" id="GO:0005576">
    <property type="term" value="C:extracellular region"/>
    <property type="evidence" value="ECO:0007669"/>
    <property type="project" value="UniProtKB-SubCell"/>
</dbReference>
<feature type="region of interest" description="Disordered" evidence="6">
    <location>
        <begin position="77"/>
        <end position="208"/>
    </location>
</feature>
<evidence type="ECO:0000313" key="10">
    <source>
        <dbReference type="Proteomes" id="UP001381693"/>
    </source>
</evidence>
<evidence type="ECO:0000256" key="4">
    <source>
        <dbReference type="ARBA" id="ARBA00022729"/>
    </source>
</evidence>
<comment type="subcellular location">
    <subcellularLocation>
        <location evidence="1">Secreted</location>
    </subcellularLocation>
</comment>
<evidence type="ECO:0000256" key="7">
    <source>
        <dbReference type="SAM" id="SignalP"/>
    </source>
</evidence>
<feature type="compositionally biased region" description="Pro residues" evidence="6">
    <location>
        <begin position="195"/>
        <end position="208"/>
    </location>
</feature>